<keyword evidence="1" id="KW-0175">Coiled coil</keyword>
<dbReference type="Pfam" id="PF04375">
    <property type="entry name" value="HemX"/>
    <property type="match status" value="1"/>
</dbReference>
<feature type="region of interest" description="Disordered" evidence="2">
    <location>
        <begin position="1"/>
        <end position="85"/>
    </location>
</feature>
<dbReference type="PANTHER" id="PTHR38043:SF1">
    <property type="entry name" value="PROTEIN HEMX"/>
    <property type="match status" value="1"/>
</dbReference>
<keyword evidence="5" id="KW-1185">Reference proteome</keyword>
<keyword evidence="3" id="KW-0812">Transmembrane</keyword>
<keyword evidence="3" id="KW-1133">Transmembrane helix</keyword>
<sequence>MADNDKKENGADSTSSTTSHSDKPAENKASSKASSPAQSPDSSKPEKAKSVSGAATSASSKTAGKNPSRAKSKSVSNTSEKKSPSTGGLWFFVILTFLLTVALAGAGYWYWKQRADNNQAVLQSQSEQAERIDAMNRQNRDLQSELAQLAESKQALNQAISELQNKTLALQRQSEQALSQLENMEGKRPSDWLLAEADYLVRMAGRKVWLEKDIKTAVMLLSNADERLSELSDPSVLPVREKIAKDIQMLRQLNPVSRTSVALAISGMLSQVESLPLDTFEQPDTESQQGELSESVDDWQTNLKQVWRNIVDDFISVTRTETPIEPVMSQQEQWLSREQLKLQMMQAQSAAIGGNKSLYDQSLQNAMDIIVNKYDMDASAIEQYMNALQNLIDTDISQELPESLESADPLRRLLDKRVDDAFGQGARAL</sequence>
<protein>
    <submittedName>
        <fullName evidence="4">Heme biosynthesis operon protein HemX</fullName>
    </submittedName>
</protein>
<dbReference type="Proteomes" id="UP000624419">
    <property type="component" value="Unassembled WGS sequence"/>
</dbReference>
<evidence type="ECO:0000256" key="1">
    <source>
        <dbReference type="SAM" id="Coils"/>
    </source>
</evidence>
<keyword evidence="3" id="KW-0472">Membrane</keyword>
<feature type="coiled-coil region" evidence="1">
    <location>
        <begin position="125"/>
        <end position="180"/>
    </location>
</feature>
<name>A0ABR8LQ74_9ALTE</name>
<feature type="transmembrane region" description="Helical" evidence="3">
    <location>
        <begin position="89"/>
        <end position="111"/>
    </location>
</feature>
<dbReference type="PANTHER" id="PTHR38043">
    <property type="entry name" value="PROTEIN HEMX"/>
    <property type="match status" value="1"/>
</dbReference>
<feature type="compositionally biased region" description="Low complexity" evidence="2">
    <location>
        <begin position="50"/>
        <end position="65"/>
    </location>
</feature>
<dbReference type="InterPro" id="IPR007470">
    <property type="entry name" value="HemX"/>
</dbReference>
<reference evidence="4 5" key="1">
    <citation type="submission" date="2020-04" db="EMBL/GenBank/DDBJ databases">
        <title>Salinimonas sp. HHU 13199.</title>
        <authorList>
            <person name="Cui X."/>
            <person name="Zhang D."/>
        </authorList>
    </citation>
    <scope>NUCLEOTIDE SEQUENCE [LARGE SCALE GENOMIC DNA]</scope>
    <source>
        <strain evidence="4 5">HHU 13199</strain>
    </source>
</reference>
<dbReference type="EMBL" id="JABBXD010000014">
    <property type="protein sequence ID" value="MBD3587460.1"/>
    <property type="molecule type" value="Genomic_DNA"/>
</dbReference>
<evidence type="ECO:0000256" key="2">
    <source>
        <dbReference type="SAM" id="MobiDB-lite"/>
    </source>
</evidence>
<evidence type="ECO:0000256" key="3">
    <source>
        <dbReference type="SAM" id="Phobius"/>
    </source>
</evidence>
<accession>A0ABR8LQ74</accession>
<feature type="compositionally biased region" description="Basic and acidic residues" evidence="2">
    <location>
        <begin position="1"/>
        <end position="10"/>
    </location>
</feature>
<organism evidence="4 5">
    <name type="scientific">Salinimonas profundi</name>
    <dbReference type="NCBI Taxonomy" id="2729140"/>
    <lineage>
        <taxon>Bacteria</taxon>
        <taxon>Pseudomonadati</taxon>
        <taxon>Pseudomonadota</taxon>
        <taxon>Gammaproteobacteria</taxon>
        <taxon>Alteromonadales</taxon>
        <taxon>Alteromonadaceae</taxon>
        <taxon>Alteromonas/Salinimonas group</taxon>
        <taxon>Salinimonas</taxon>
    </lineage>
</organism>
<gene>
    <name evidence="4" type="ORF">HHX48_17110</name>
</gene>
<comment type="caution">
    <text evidence="4">The sequence shown here is derived from an EMBL/GenBank/DDBJ whole genome shotgun (WGS) entry which is preliminary data.</text>
</comment>
<evidence type="ECO:0000313" key="5">
    <source>
        <dbReference type="Proteomes" id="UP000624419"/>
    </source>
</evidence>
<proteinExistence type="predicted"/>
<evidence type="ECO:0000313" key="4">
    <source>
        <dbReference type="EMBL" id="MBD3587460.1"/>
    </source>
</evidence>
<feature type="compositionally biased region" description="Low complexity" evidence="2">
    <location>
        <begin position="27"/>
        <end position="42"/>
    </location>
</feature>